<evidence type="ECO:0000313" key="4">
    <source>
        <dbReference type="Proteomes" id="UP001642409"/>
    </source>
</evidence>
<keyword evidence="1" id="KW-0472">Membrane</keyword>
<accession>A0AA86NAS9</accession>
<gene>
    <name evidence="2" type="ORF">HINF_LOCUS3628</name>
    <name evidence="3" type="ORF">HINF_LOCUS68539</name>
</gene>
<evidence type="ECO:0000313" key="2">
    <source>
        <dbReference type="EMBL" id="CAI9915983.1"/>
    </source>
</evidence>
<name>A0AA86NAS9_9EUKA</name>
<dbReference type="AlphaFoldDB" id="A0AA86NAS9"/>
<sequence>MTVKPRLFPGSLEKTNSNVNMQCALQTRTGIPPHIAVQFIPPDLIFKQILYKVVKYWINNFPFFKTEKVKTRQRSYVYVQLIINLCVLVGYRYIAQRQFTLV</sequence>
<evidence type="ECO:0000256" key="1">
    <source>
        <dbReference type="SAM" id="Phobius"/>
    </source>
</evidence>
<keyword evidence="1" id="KW-0812">Transmembrane</keyword>
<reference evidence="2" key="1">
    <citation type="submission" date="2023-06" db="EMBL/GenBank/DDBJ databases">
        <authorList>
            <person name="Kurt Z."/>
        </authorList>
    </citation>
    <scope>NUCLEOTIDE SEQUENCE</scope>
</reference>
<comment type="caution">
    <text evidence="2">The sequence shown here is derived from an EMBL/GenBank/DDBJ whole genome shotgun (WGS) entry which is preliminary data.</text>
</comment>
<organism evidence="2">
    <name type="scientific">Hexamita inflata</name>
    <dbReference type="NCBI Taxonomy" id="28002"/>
    <lineage>
        <taxon>Eukaryota</taxon>
        <taxon>Metamonada</taxon>
        <taxon>Diplomonadida</taxon>
        <taxon>Hexamitidae</taxon>
        <taxon>Hexamitinae</taxon>
        <taxon>Hexamita</taxon>
    </lineage>
</organism>
<reference evidence="3 4" key="2">
    <citation type="submission" date="2024-07" db="EMBL/GenBank/DDBJ databases">
        <authorList>
            <person name="Akdeniz Z."/>
        </authorList>
    </citation>
    <scope>NUCLEOTIDE SEQUENCE [LARGE SCALE GENOMIC DNA]</scope>
</reference>
<dbReference type="EMBL" id="CAXDID020000487">
    <property type="protein sequence ID" value="CAL6096666.1"/>
    <property type="molecule type" value="Genomic_DNA"/>
</dbReference>
<dbReference type="EMBL" id="CATOUU010000085">
    <property type="protein sequence ID" value="CAI9915983.1"/>
    <property type="molecule type" value="Genomic_DNA"/>
</dbReference>
<keyword evidence="4" id="KW-1185">Reference proteome</keyword>
<protein>
    <submittedName>
        <fullName evidence="3">Hypothetical_protein</fullName>
    </submittedName>
</protein>
<keyword evidence="1" id="KW-1133">Transmembrane helix</keyword>
<feature type="transmembrane region" description="Helical" evidence="1">
    <location>
        <begin position="75"/>
        <end position="94"/>
    </location>
</feature>
<evidence type="ECO:0000313" key="3">
    <source>
        <dbReference type="EMBL" id="CAL6096666.1"/>
    </source>
</evidence>
<proteinExistence type="predicted"/>
<dbReference type="Proteomes" id="UP001642409">
    <property type="component" value="Unassembled WGS sequence"/>
</dbReference>